<sequence length="121" mass="14258">MWELVDIVKKTLEFSARGVEYGEEEVIIKKDYEIVKDKREQSRSLALKAKKESGDDDSSTSKSEDEEYAMAVRELKKFFKRKGRFVRQTRDERKSLQRSRDDKNVKVKEYALDVETQIISS</sequence>
<proteinExistence type="predicted"/>
<feature type="compositionally biased region" description="Acidic residues" evidence="1">
    <location>
        <begin position="54"/>
        <end position="67"/>
    </location>
</feature>
<protein>
    <submittedName>
        <fullName evidence="2">Transposase, Ptta/En/Spm, transposase, Tnp1/En/Spm-like protein</fullName>
    </submittedName>
</protein>
<accession>A0A699H4Z5</accession>
<gene>
    <name evidence="2" type="ORF">Tci_246295</name>
</gene>
<dbReference type="AlphaFoldDB" id="A0A699H4Z5"/>
<organism evidence="2">
    <name type="scientific">Tanacetum cinerariifolium</name>
    <name type="common">Dalmatian daisy</name>
    <name type="synonym">Chrysanthemum cinerariifolium</name>
    <dbReference type="NCBI Taxonomy" id="118510"/>
    <lineage>
        <taxon>Eukaryota</taxon>
        <taxon>Viridiplantae</taxon>
        <taxon>Streptophyta</taxon>
        <taxon>Embryophyta</taxon>
        <taxon>Tracheophyta</taxon>
        <taxon>Spermatophyta</taxon>
        <taxon>Magnoliopsida</taxon>
        <taxon>eudicotyledons</taxon>
        <taxon>Gunneridae</taxon>
        <taxon>Pentapetalae</taxon>
        <taxon>asterids</taxon>
        <taxon>campanulids</taxon>
        <taxon>Asterales</taxon>
        <taxon>Asteraceae</taxon>
        <taxon>Asteroideae</taxon>
        <taxon>Anthemideae</taxon>
        <taxon>Anthemidinae</taxon>
        <taxon>Tanacetum</taxon>
    </lineage>
</organism>
<reference evidence="2" key="1">
    <citation type="journal article" date="2019" name="Sci. Rep.">
        <title>Draft genome of Tanacetum cinerariifolium, the natural source of mosquito coil.</title>
        <authorList>
            <person name="Yamashiro T."/>
            <person name="Shiraishi A."/>
            <person name="Satake H."/>
            <person name="Nakayama K."/>
        </authorList>
    </citation>
    <scope>NUCLEOTIDE SEQUENCE</scope>
</reference>
<dbReference type="EMBL" id="BKCJ010071857">
    <property type="protein sequence ID" value="GEW74319.1"/>
    <property type="molecule type" value="Genomic_DNA"/>
</dbReference>
<comment type="caution">
    <text evidence="2">The sequence shown here is derived from an EMBL/GenBank/DDBJ whole genome shotgun (WGS) entry which is preliminary data.</text>
</comment>
<evidence type="ECO:0000313" key="2">
    <source>
        <dbReference type="EMBL" id="GEW74319.1"/>
    </source>
</evidence>
<feature type="region of interest" description="Disordered" evidence="1">
    <location>
        <begin position="45"/>
        <end position="67"/>
    </location>
</feature>
<evidence type="ECO:0000256" key="1">
    <source>
        <dbReference type="SAM" id="MobiDB-lite"/>
    </source>
</evidence>
<name>A0A699H4Z5_TANCI</name>